<keyword evidence="2" id="KW-0964">Secreted</keyword>
<evidence type="ECO:0000256" key="13">
    <source>
        <dbReference type="ARBA" id="ARBA00062308"/>
    </source>
</evidence>
<evidence type="ECO:0000256" key="14">
    <source>
        <dbReference type="ARBA" id="ARBA00073358"/>
    </source>
</evidence>
<evidence type="ECO:0000256" key="12">
    <source>
        <dbReference type="ARBA" id="ARBA00055185"/>
    </source>
</evidence>
<evidence type="ECO:0000256" key="6">
    <source>
        <dbReference type="ARBA" id="ARBA00022729"/>
    </source>
</evidence>
<keyword evidence="11" id="KW-0325">Glycoprotein</keyword>
<evidence type="ECO:0000256" key="4">
    <source>
        <dbReference type="ARBA" id="ARBA00022641"/>
    </source>
</evidence>
<dbReference type="InterPro" id="IPR000436">
    <property type="entry name" value="Sushi_SCR_CCP_dom"/>
</dbReference>
<keyword evidence="9 15" id="KW-1015">Disulfide bond</keyword>
<dbReference type="FunFam" id="2.10.70.10:FF:000026">
    <property type="entry name" value="Complement inhibitory factor H"/>
    <property type="match status" value="2"/>
</dbReference>
<feature type="domain" description="Sushi" evidence="17">
    <location>
        <begin position="19"/>
        <end position="82"/>
    </location>
</feature>
<name>A0AAU9Z6L9_PHORO</name>
<dbReference type="FunFam" id="2.10.70.10:FF:000130">
    <property type="entry name" value="Complement factor H"/>
    <property type="match status" value="1"/>
</dbReference>
<evidence type="ECO:0000256" key="16">
    <source>
        <dbReference type="SAM" id="SignalP"/>
    </source>
</evidence>
<gene>
    <name evidence="18" type="primary">Cfh</name>
    <name evidence="18" type="ORF">PHOROB_LOCUS5527</name>
</gene>
<evidence type="ECO:0000256" key="10">
    <source>
        <dbReference type="ARBA" id="ARBA00023162"/>
    </source>
</evidence>
<evidence type="ECO:0000256" key="9">
    <source>
        <dbReference type="ARBA" id="ARBA00023157"/>
    </source>
</evidence>
<comment type="subunit">
    <text evidence="13">Homodimer. Also forms homooligomers. Interacts with complement protein C3b; this interaction inhibits complement activation. Interacts with complement protein C3d. Interacts with CR3/ITGAM; this interaction mediates adhesion of neutrophils to pathogens leading to pathogen clearance.</text>
</comment>
<feature type="chain" id="PRO_5043885896" description="Complement factor H" evidence="16">
    <location>
        <begin position="19"/>
        <end position="697"/>
    </location>
</feature>
<evidence type="ECO:0000259" key="17">
    <source>
        <dbReference type="PROSITE" id="PS50923"/>
    </source>
</evidence>
<dbReference type="Proteomes" id="UP001152836">
    <property type="component" value="Unassembled WGS sequence"/>
</dbReference>
<feature type="domain" description="Sushi" evidence="17">
    <location>
        <begin position="387"/>
        <end position="444"/>
    </location>
</feature>
<evidence type="ECO:0000256" key="5">
    <source>
        <dbReference type="ARBA" id="ARBA00022659"/>
    </source>
</evidence>
<feature type="disulfide bond" evidence="15">
    <location>
        <begin position="569"/>
        <end position="612"/>
    </location>
</feature>
<reference evidence="18" key="1">
    <citation type="submission" date="2022-06" db="EMBL/GenBank/DDBJ databases">
        <authorList>
            <person name="Andreotti S."/>
            <person name="Wyler E."/>
        </authorList>
    </citation>
    <scope>NUCLEOTIDE SEQUENCE</scope>
</reference>
<dbReference type="EMBL" id="CALSGD010001400">
    <property type="protein sequence ID" value="CAH6787703.1"/>
    <property type="molecule type" value="Genomic_DNA"/>
</dbReference>
<dbReference type="GO" id="GO:0007596">
    <property type="term" value="P:blood coagulation"/>
    <property type="evidence" value="ECO:0007669"/>
    <property type="project" value="UniProtKB-ARBA"/>
</dbReference>
<dbReference type="FunFam" id="2.10.70.10:FF:000014">
    <property type="entry name" value="Membrane cofactor protein"/>
    <property type="match status" value="1"/>
</dbReference>
<evidence type="ECO:0000313" key="19">
    <source>
        <dbReference type="Proteomes" id="UP001152836"/>
    </source>
</evidence>
<proteinExistence type="predicted"/>
<keyword evidence="3" id="KW-0399">Innate immunity</keyword>
<keyword evidence="6 16" id="KW-0732">Signal</keyword>
<dbReference type="GO" id="GO:0030449">
    <property type="term" value="P:regulation of complement activation"/>
    <property type="evidence" value="ECO:0007669"/>
    <property type="project" value="UniProtKB-ARBA"/>
</dbReference>
<protein>
    <recommendedName>
        <fullName evidence="14">Complement factor H</fullName>
    </recommendedName>
</protein>
<dbReference type="Pfam" id="PF00084">
    <property type="entry name" value="Sushi"/>
    <property type="match status" value="10"/>
</dbReference>
<keyword evidence="8" id="KW-0391">Immunity</keyword>
<accession>A0AAU9Z6L9</accession>
<feature type="domain" description="Sushi" evidence="17">
    <location>
        <begin position="208"/>
        <end position="264"/>
    </location>
</feature>
<dbReference type="Gene3D" id="2.10.70.10">
    <property type="entry name" value="Complement Module, domain 1"/>
    <property type="match status" value="11"/>
</dbReference>
<comment type="caution">
    <text evidence="18">The sequence shown here is derived from an EMBL/GenBank/DDBJ whole genome shotgun (WGS) entry which is preliminary data.</text>
</comment>
<evidence type="ECO:0000256" key="8">
    <source>
        <dbReference type="ARBA" id="ARBA00022859"/>
    </source>
</evidence>
<keyword evidence="7" id="KW-0677">Repeat</keyword>
<dbReference type="GO" id="GO:0005576">
    <property type="term" value="C:extracellular region"/>
    <property type="evidence" value="ECO:0007669"/>
    <property type="project" value="UniProtKB-SubCell"/>
</dbReference>
<feature type="disulfide bond" evidence="15">
    <location>
        <begin position="508"/>
        <end position="551"/>
    </location>
</feature>
<dbReference type="InterPro" id="IPR051503">
    <property type="entry name" value="ComplSys_Reg/VirEntry_Med"/>
</dbReference>
<evidence type="ECO:0000256" key="3">
    <source>
        <dbReference type="ARBA" id="ARBA00022588"/>
    </source>
</evidence>
<comment type="caution">
    <text evidence="15">Lacks conserved residue(s) required for the propagation of feature annotation.</text>
</comment>
<comment type="subcellular location">
    <subcellularLocation>
        <location evidence="1">Secreted</location>
    </subcellularLocation>
</comment>
<feature type="disulfide bond" evidence="15">
    <location>
        <begin position="449"/>
        <end position="492"/>
    </location>
</feature>
<feature type="disulfide bond" evidence="15">
    <location>
        <begin position="114"/>
        <end position="141"/>
    </location>
</feature>
<dbReference type="FunFam" id="2.10.70.10:FF:000054">
    <property type="entry name" value="Complement inhibitory factor H"/>
    <property type="match status" value="1"/>
</dbReference>
<dbReference type="SMART" id="SM00032">
    <property type="entry name" value="CCP"/>
    <property type="match status" value="10"/>
</dbReference>
<dbReference type="CDD" id="cd00033">
    <property type="entry name" value="CCP"/>
    <property type="match status" value="8"/>
</dbReference>
<feature type="signal peptide" evidence="16">
    <location>
        <begin position="1"/>
        <end position="18"/>
    </location>
</feature>
<keyword evidence="19" id="KW-1185">Reference proteome</keyword>
<dbReference type="PROSITE" id="PS50923">
    <property type="entry name" value="SUSHI"/>
    <property type="match status" value="9"/>
</dbReference>
<dbReference type="FunFam" id="2.10.70.10:FF:000060">
    <property type="entry name" value="Complement inhibitory factor H"/>
    <property type="match status" value="1"/>
</dbReference>
<feature type="domain" description="Sushi" evidence="17">
    <location>
        <begin position="265"/>
        <end position="322"/>
    </location>
</feature>
<dbReference type="FunFam" id="2.10.70.10:FF:000041">
    <property type="entry name" value="Complement factor H"/>
    <property type="match status" value="2"/>
</dbReference>
<evidence type="ECO:0000256" key="1">
    <source>
        <dbReference type="ARBA" id="ARBA00004613"/>
    </source>
</evidence>
<feature type="domain" description="Sushi" evidence="17">
    <location>
        <begin position="447"/>
        <end position="505"/>
    </location>
</feature>
<dbReference type="AlphaFoldDB" id="A0AAU9Z6L9"/>
<evidence type="ECO:0000256" key="2">
    <source>
        <dbReference type="ARBA" id="ARBA00022525"/>
    </source>
</evidence>
<comment type="function">
    <text evidence="12">Glycoprotein that plays an essential role in maintaining a well-balanced immune response by modulating complement activation. Acts as a soluble inhibitor of complement, where its binding to self markers such as glycan structures prevents complement activation and amplification on cell surfaces. Accelerates the decay of the complement alternative pathway (AP) C3 convertase C3bBb, thus preventing local formation of more C3b, the central player of the complement amplification loop. As a cofactor of the serine protease factor I, CFH also regulates proteolytic degradation of already-deposited C3b. In addition, mediates several cellular responses through interaction with specific receptors. For example, interacts with CR3/ITGAM receptor and thereby mediates the adhesion of human neutrophils to different pathogens. In turn, these pathogens are phagocytosed and destroyed.</text>
</comment>
<dbReference type="PANTHER" id="PTHR45785">
    <property type="entry name" value="COMPLEMENT FACTOR H-RELATED"/>
    <property type="match status" value="1"/>
</dbReference>
<sequence length="697" mass="78684">MRLSARLIWLILWTVCVAEDCKGPPPKENTEILSGSWPDQPYPEGTQATYKCRPGYRTLGSITKICRRGEWVASNPSRICQKRPCGHPGDTPFGSFRLAIGTGFEFGAKVVYTCNEGYRLLGEIDYRECDSDGWTNTVPLCEAAKCLPVTEPENGRIVSSAAEPDQEYYFGQVVRFACNAGFKVEGQKEIHCSENGLWSHEKPRCVEISCTPPEVKNGQAISKKPVYKENERYQYKCNRGFEFKERGDALCTASGWSPQPSCEEMTCKPPYIPNGVYTPHRIKHRAGDDIRYTCTSGFHPATRETVVTCTSTGWIPAPRCSLKPCDFPQIKTGGLYYEERYRPYFPAAIGKYFSYFCNSGYVTPSGSYWDYIRCTTQGWEPAVPCLRVCSFPYVDHGALLERKASYVQDQSVRIQCYPGYGLPNGQDTITCTENGWSPQPKCIRVRTDCDSLPRFENAILTEEKKASYRSGEQVTFKCAPSYQMNGSNIVTCVNRTWIGELVCKDTSCGDPPHVENATIVTRPMAKYPTNERVRYECNKPFELFGEEEVMCQNGIWTEPPKCKDSTGKCGPPPPINNGDITSFPLSVYAPLSSVEYQCQSLYQLQGNKEITCTNGEWSAPPKCLHACVISEDIMKRHNITLRWMENQKLYSQSGDYVEFTCISGYKQTNPSPPFRTMCIDGHINYPSCSKKHYWYDG</sequence>
<dbReference type="SUPFAM" id="SSF57535">
    <property type="entry name" value="Complement control module/SCR domain"/>
    <property type="match status" value="10"/>
</dbReference>
<dbReference type="PANTHER" id="PTHR45785:SF7">
    <property type="entry name" value="COMPLEMENT FACTOR H"/>
    <property type="match status" value="1"/>
</dbReference>
<feature type="domain" description="Sushi" evidence="17">
    <location>
        <begin position="567"/>
        <end position="625"/>
    </location>
</feature>
<feature type="disulfide bond" evidence="15">
    <location>
        <begin position="178"/>
        <end position="205"/>
    </location>
</feature>
<evidence type="ECO:0000256" key="11">
    <source>
        <dbReference type="ARBA" id="ARBA00023180"/>
    </source>
</evidence>
<feature type="domain" description="Sushi" evidence="17">
    <location>
        <begin position="506"/>
        <end position="564"/>
    </location>
</feature>
<organism evidence="18 19">
    <name type="scientific">Phodopus roborovskii</name>
    <name type="common">Roborovski's desert hamster</name>
    <name type="synonym">Cricetulus roborovskii</name>
    <dbReference type="NCBI Taxonomy" id="109678"/>
    <lineage>
        <taxon>Eukaryota</taxon>
        <taxon>Metazoa</taxon>
        <taxon>Chordata</taxon>
        <taxon>Craniata</taxon>
        <taxon>Vertebrata</taxon>
        <taxon>Euteleostomi</taxon>
        <taxon>Mammalia</taxon>
        <taxon>Eutheria</taxon>
        <taxon>Euarchontoglires</taxon>
        <taxon>Glires</taxon>
        <taxon>Rodentia</taxon>
        <taxon>Myomorpha</taxon>
        <taxon>Muroidea</taxon>
        <taxon>Cricetidae</taxon>
        <taxon>Cricetinae</taxon>
        <taxon>Phodopus</taxon>
    </lineage>
</organism>
<evidence type="ECO:0000256" key="7">
    <source>
        <dbReference type="ARBA" id="ARBA00022737"/>
    </source>
</evidence>
<dbReference type="GO" id="GO:0006957">
    <property type="term" value="P:complement activation, alternative pathway"/>
    <property type="evidence" value="ECO:0007669"/>
    <property type="project" value="UniProtKB-KW"/>
</dbReference>
<feature type="domain" description="Sushi" evidence="17">
    <location>
        <begin position="144"/>
        <end position="207"/>
    </location>
</feature>
<dbReference type="InterPro" id="IPR035976">
    <property type="entry name" value="Sushi/SCR/CCP_sf"/>
</dbReference>
<feature type="domain" description="Sushi" evidence="17">
    <location>
        <begin position="83"/>
        <end position="143"/>
    </location>
</feature>
<evidence type="ECO:0000313" key="18">
    <source>
        <dbReference type="EMBL" id="CAH6787703.1"/>
    </source>
</evidence>
<keyword evidence="10" id="KW-0179">Complement alternate pathway</keyword>
<keyword evidence="4" id="KW-0765">Sulfation</keyword>
<evidence type="ECO:0000256" key="15">
    <source>
        <dbReference type="PROSITE-ProRule" id="PRU00302"/>
    </source>
</evidence>
<dbReference type="GO" id="GO:0008201">
    <property type="term" value="F:heparin binding"/>
    <property type="evidence" value="ECO:0007669"/>
    <property type="project" value="UniProtKB-ARBA"/>
</dbReference>
<keyword evidence="5 15" id="KW-0768">Sushi</keyword>